<proteinExistence type="predicted"/>
<dbReference type="Proteomes" id="UP000231279">
    <property type="component" value="Unassembled WGS sequence"/>
</dbReference>
<evidence type="ECO:0000313" key="1">
    <source>
        <dbReference type="EMBL" id="PIN04789.1"/>
    </source>
</evidence>
<reference evidence="2" key="1">
    <citation type="journal article" date="2018" name="Gigascience">
        <title>Genome assembly of the Pink Ipe (Handroanthus impetiginosus, Bignoniaceae), a highly valued, ecologically keystone Neotropical timber forest tree.</title>
        <authorList>
            <person name="Silva-Junior O.B."/>
            <person name="Grattapaglia D."/>
            <person name="Novaes E."/>
            <person name="Collevatti R.G."/>
        </authorList>
    </citation>
    <scope>NUCLEOTIDE SEQUENCE [LARGE SCALE GENOMIC DNA]</scope>
    <source>
        <strain evidence="2">cv. UFG-1</strain>
    </source>
</reference>
<sequence length="35" mass="4063">MQFSPLACGLCEELFKKLITTLKSNQPLIFICRYL</sequence>
<accession>A0A2G9GHM9</accession>
<gene>
    <name evidence="1" type="ORF">CDL12_22671</name>
</gene>
<name>A0A2G9GHM9_9LAMI</name>
<dbReference type="AlphaFoldDB" id="A0A2G9GHM9"/>
<evidence type="ECO:0000313" key="2">
    <source>
        <dbReference type="Proteomes" id="UP000231279"/>
    </source>
</evidence>
<protein>
    <submittedName>
        <fullName evidence="1">Uncharacterized protein</fullName>
    </submittedName>
</protein>
<comment type="caution">
    <text evidence="1">The sequence shown here is derived from an EMBL/GenBank/DDBJ whole genome shotgun (WGS) entry which is preliminary data.</text>
</comment>
<dbReference type="EMBL" id="NKXS01005008">
    <property type="protein sequence ID" value="PIN04789.1"/>
    <property type="molecule type" value="Genomic_DNA"/>
</dbReference>
<keyword evidence="2" id="KW-1185">Reference proteome</keyword>
<organism evidence="1 2">
    <name type="scientific">Handroanthus impetiginosus</name>
    <dbReference type="NCBI Taxonomy" id="429701"/>
    <lineage>
        <taxon>Eukaryota</taxon>
        <taxon>Viridiplantae</taxon>
        <taxon>Streptophyta</taxon>
        <taxon>Embryophyta</taxon>
        <taxon>Tracheophyta</taxon>
        <taxon>Spermatophyta</taxon>
        <taxon>Magnoliopsida</taxon>
        <taxon>eudicotyledons</taxon>
        <taxon>Gunneridae</taxon>
        <taxon>Pentapetalae</taxon>
        <taxon>asterids</taxon>
        <taxon>lamiids</taxon>
        <taxon>Lamiales</taxon>
        <taxon>Bignoniaceae</taxon>
        <taxon>Crescentiina</taxon>
        <taxon>Tabebuia alliance</taxon>
        <taxon>Handroanthus</taxon>
    </lineage>
</organism>